<accession>A0A292ZAX1</accession>
<dbReference type="RefSeq" id="WP_239659583.1">
    <property type="nucleotide sequence ID" value="NZ_BEWI01000031.1"/>
</dbReference>
<reference evidence="1 2" key="2">
    <citation type="journal article" date="2013" name="Environ. Sci. Technol.">
        <title>The 4-tert-butylphenol-utilizing bacterium Sphingobium fuliginis OMI can degrade bisphenols via phenolic ring hydroxylation and meta-cleavage pathway.</title>
        <authorList>
            <person name="Ogata Y."/>
            <person name="Goda S."/>
            <person name="Toyama T."/>
            <person name="Sei K."/>
            <person name="Ike M."/>
        </authorList>
    </citation>
    <scope>NUCLEOTIDE SEQUENCE [LARGE SCALE GENOMIC DNA]</scope>
    <source>
        <strain evidence="1 2">OMI</strain>
    </source>
</reference>
<dbReference type="AlphaFoldDB" id="A0A292ZAX1"/>
<protein>
    <submittedName>
        <fullName evidence="1">Uncharacterized protein</fullName>
    </submittedName>
</protein>
<evidence type="ECO:0000313" key="2">
    <source>
        <dbReference type="Proteomes" id="UP000221538"/>
    </source>
</evidence>
<proteinExistence type="predicted"/>
<dbReference type="EMBL" id="BEWI01000031">
    <property type="protein sequence ID" value="GAY20627.1"/>
    <property type="molecule type" value="Genomic_DNA"/>
</dbReference>
<reference evidence="1 2" key="1">
    <citation type="journal article" date="2013" name="Biodegradation">
        <title>Occurrence of 4-tert-butylphenol (4-t-BP) biodegradation in an aquatic sample caused by the presence of Spirodela polyrrhiza and isolation of a 4-t-BP-utilizing bacterium.</title>
        <authorList>
            <person name="Ogata Y."/>
            <person name="Toyama T."/>
            <person name="Yu N."/>
            <person name="Wang X."/>
            <person name="Sei K."/>
            <person name="Ike M."/>
        </authorList>
    </citation>
    <scope>NUCLEOTIDE SEQUENCE [LARGE SCALE GENOMIC DNA]</scope>
    <source>
        <strain evidence="1 2">OMI</strain>
    </source>
</reference>
<dbReference type="Proteomes" id="UP000221538">
    <property type="component" value="Unassembled WGS sequence"/>
</dbReference>
<gene>
    <name evidence="1" type="ORF">SFOMI_1157</name>
</gene>
<evidence type="ECO:0000313" key="1">
    <source>
        <dbReference type="EMBL" id="GAY20627.1"/>
    </source>
</evidence>
<sequence length="48" mass="5629">MRRFIRFHQVSSRRWPRSPWRDISGDAVGDSGSDIIGWCEAADWIRPV</sequence>
<comment type="caution">
    <text evidence="1">The sequence shown here is derived from an EMBL/GenBank/DDBJ whole genome shotgun (WGS) entry which is preliminary data.</text>
</comment>
<organism evidence="1 2">
    <name type="scientific">Sphingobium fuliginis (strain ATCC 27551)</name>
    <dbReference type="NCBI Taxonomy" id="336203"/>
    <lineage>
        <taxon>Bacteria</taxon>
        <taxon>Pseudomonadati</taxon>
        <taxon>Pseudomonadota</taxon>
        <taxon>Alphaproteobacteria</taxon>
        <taxon>Sphingomonadales</taxon>
        <taxon>Sphingomonadaceae</taxon>
        <taxon>Sphingobium</taxon>
    </lineage>
</organism>
<name>A0A292ZAX1_SPHSA</name>